<dbReference type="RefSeq" id="WP_189602903.1">
    <property type="nucleotide sequence ID" value="NZ_BMXB01000001.1"/>
</dbReference>
<reference evidence="1" key="2">
    <citation type="submission" date="2020-09" db="EMBL/GenBank/DDBJ databases">
        <authorList>
            <person name="Sun Q."/>
            <person name="Kim S."/>
        </authorList>
    </citation>
    <scope>NUCLEOTIDE SEQUENCE</scope>
    <source>
        <strain evidence="1">KCTC 12719</strain>
    </source>
</reference>
<sequence>MKYYTKEEFIEKSKVSCSTIDRFYRKYPEIGNERKEVGKRKDIPESHLRYFDLGLMIKSDQEKDKKIKNLQNMLRVIKDENSLATNFWYMDWKFFGTVSYSSDCTRDTCYNKMVKMFNHLKLNLVDTELRLFFTTESFQVRSGNHNHFVLNCSASNLDQVRNLITEMFPRDRVDLQTYNLDEAGIFYISKDGYDGIAWDYLE</sequence>
<keyword evidence="2" id="KW-1185">Reference proteome</keyword>
<dbReference type="AlphaFoldDB" id="A0A918S5K7"/>
<name>A0A918S5K7_9FLAO</name>
<accession>A0A918S5K7</accession>
<comment type="caution">
    <text evidence="1">The sequence shown here is derived from an EMBL/GenBank/DDBJ whole genome shotgun (WGS) entry which is preliminary data.</text>
</comment>
<dbReference type="Proteomes" id="UP000610456">
    <property type="component" value="Unassembled WGS sequence"/>
</dbReference>
<evidence type="ECO:0000313" key="2">
    <source>
        <dbReference type="Proteomes" id="UP000610456"/>
    </source>
</evidence>
<reference evidence="1" key="1">
    <citation type="journal article" date="2014" name="Int. J. Syst. Evol. Microbiol.">
        <title>Complete genome sequence of Corynebacterium casei LMG S-19264T (=DSM 44701T), isolated from a smear-ripened cheese.</title>
        <authorList>
            <consortium name="US DOE Joint Genome Institute (JGI-PGF)"/>
            <person name="Walter F."/>
            <person name="Albersmeier A."/>
            <person name="Kalinowski J."/>
            <person name="Ruckert C."/>
        </authorList>
    </citation>
    <scope>NUCLEOTIDE SEQUENCE</scope>
    <source>
        <strain evidence="1">KCTC 12719</strain>
    </source>
</reference>
<gene>
    <name evidence="1" type="ORF">GCM10007103_03400</name>
</gene>
<proteinExistence type="predicted"/>
<evidence type="ECO:0000313" key="1">
    <source>
        <dbReference type="EMBL" id="GHA25484.1"/>
    </source>
</evidence>
<protein>
    <submittedName>
        <fullName evidence="1">Uncharacterized protein</fullName>
    </submittedName>
</protein>
<organism evidence="1 2">
    <name type="scientific">Salinimicrobium marinum</name>
    <dbReference type="NCBI Taxonomy" id="680283"/>
    <lineage>
        <taxon>Bacteria</taxon>
        <taxon>Pseudomonadati</taxon>
        <taxon>Bacteroidota</taxon>
        <taxon>Flavobacteriia</taxon>
        <taxon>Flavobacteriales</taxon>
        <taxon>Flavobacteriaceae</taxon>
        <taxon>Salinimicrobium</taxon>
    </lineage>
</organism>
<dbReference type="EMBL" id="BMXB01000001">
    <property type="protein sequence ID" value="GHA25484.1"/>
    <property type="molecule type" value="Genomic_DNA"/>
</dbReference>